<dbReference type="AlphaFoldDB" id="A0A0D9W384"/>
<dbReference type="eggNOG" id="KOG3017">
    <property type="taxonomic scope" value="Eukaryota"/>
</dbReference>
<reference evidence="4" key="2">
    <citation type="submission" date="2013-12" db="EMBL/GenBank/DDBJ databases">
        <authorList>
            <person name="Yu Y."/>
            <person name="Lee S."/>
            <person name="de Baynast K."/>
            <person name="Wissotski M."/>
            <person name="Liu L."/>
            <person name="Talag J."/>
            <person name="Goicoechea J."/>
            <person name="Angelova A."/>
            <person name="Jetty R."/>
            <person name="Kudrna D."/>
            <person name="Golser W."/>
            <person name="Rivera L."/>
            <person name="Zhang J."/>
            <person name="Wing R."/>
        </authorList>
    </citation>
    <scope>NUCLEOTIDE SEQUENCE</scope>
</reference>
<evidence type="ECO:0000259" key="2">
    <source>
        <dbReference type="SMART" id="SM00198"/>
    </source>
</evidence>
<evidence type="ECO:0000313" key="4">
    <source>
        <dbReference type="Proteomes" id="UP000032180"/>
    </source>
</evidence>
<evidence type="ECO:0000256" key="1">
    <source>
        <dbReference type="SAM" id="SignalP"/>
    </source>
</evidence>
<accession>A0A0D9W384</accession>
<evidence type="ECO:0000313" key="3">
    <source>
        <dbReference type="EnsemblPlants" id="LPERR04G04380.1"/>
    </source>
</evidence>
<keyword evidence="4" id="KW-1185">Reference proteome</keyword>
<proteinExistence type="predicted"/>
<feature type="domain" description="SCP" evidence="2">
    <location>
        <begin position="34"/>
        <end position="171"/>
    </location>
</feature>
<name>A0A0D9W384_9ORYZ</name>
<dbReference type="InterPro" id="IPR035940">
    <property type="entry name" value="CAP_sf"/>
</dbReference>
<dbReference type="Pfam" id="PF00188">
    <property type="entry name" value="CAP"/>
    <property type="match status" value="1"/>
</dbReference>
<sequence>MSTSSSISCRLAVVLSLLALTSAAAATLPPASPETAAKFLTAVNNVRRQANAPPVSWDATVAERARQRADWVRWKCDLAQKDKDPGGDTGGPKSYFLKGGGGGRVAPVVDAVGAWAGERRWYDAGNRACVPGKQCGDYMFMVDPKSRQLGCAVAPCAASGKTIVVCEYYPWS</sequence>
<dbReference type="InterPro" id="IPR001283">
    <property type="entry name" value="CRISP-related"/>
</dbReference>
<dbReference type="Gramene" id="LPERR04G04380.1">
    <property type="protein sequence ID" value="LPERR04G04380.1"/>
    <property type="gene ID" value="LPERR04G04380"/>
</dbReference>
<dbReference type="STRING" id="77586.A0A0D9W384"/>
<dbReference type="SUPFAM" id="SSF55797">
    <property type="entry name" value="PR-1-like"/>
    <property type="match status" value="1"/>
</dbReference>
<dbReference type="SMART" id="SM00198">
    <property type="entry name" value="SCP"/>
    <property type="match status" value="1"/>
</dbReference>
<dbReference type="Proteomes" id="UP000032180">
    <property type="component" value="Chromosome 4"/>
</dbReference>
<feature type="chain" id="PRO_5002348657" description="SCP domain-containing protein" evidence="1">
    <location>
        <begin position="26"/>
        <end position="172"/>
    </location>
</feature>
<reference evidence="3" key="3">
    <citation type="submission" date="2015-04" db="UniProtKB">
        <authorList>
            <consortium name="EnsemblPlants"/>
        </authorList>
    </citation>
    <scope>IDENTIFICATION</scope>
</reference>
<keyword evidence="1" id="KW-0732">Signal</keyword>
<reference evidence="3 4" key="1">
    <citation type="submission" date="2012-08" db="EMBL/GenBank/DDBJ databases">
        <title>Oryza genome evolution.</title>
        <authorList>
            <person name="Wing R.A."/>
        </authorList>
    </citation>
    <scope>NUCLEOTIDE SEQUENCE</scope>
</reference>
<organism evidence="3 4">
    <name type="scientific">Leersia perrieri</name>
    <dbReference type="NCBI Taxonomy" id="77586"/>
    <lineage>
        <taxon>Eukaryota</taxon>
        <taxon>Viridiplantae</taxon>
        <taxon>Streptophyta</taxon>
        <taxon>Embryophyta</taxon>
        <taxon>Tracheophyta</taxon>
        <taxon>Spermatophyta</taxon>
        <taxon>Magnoliopsida</taxon>
        <taxon>Liliopsida</taxon>
        <taxon>Poales</taxon>
        <taxon>Poaceae</taxon>
        <taxon>BOP clade</taxon>
        <taxon>Oryzoideae</taxon>
        <taxon>Oryzeae</taxon>
        <taxon>Oryzinae</taxon>
        <taxon>Leersia</taxon>
    </lineage>
</organism>
<dbReference type="Gene3D" id="3.40.33.10">
    <property type="entry name" value="CAP"/>
    <property type="match status" value="1"/>
</dbReference>
<dbReference type="InterPro" id="IPR014044">
    <property type="entry name" value="CAP_dom"/>
</dbReference>
<dbReference type="PANTHER" id="PTHR10334">
    <property type="entry name" value="CYSTEINE-RICH SECRETORY PROTEIN-RELATED"/>
    <property type="match status" value="1"/>
</dbReference>
<feature type="signal peptide" evidence="1">
    <location>
        <begin position="1"/>
        <end position="25"/>
    </location>
</feature>
<dbReference type="HOGENOM" id="CLU_035730_8_2_1"/>
<protein>
    <recommendedName>
        <fullName evidence="2">SCP domain-containing protein</fullName>
    </recommendedName>
</protein>
<dbReference type="EnsemblPlants" id="LPERR04G04380.1">
    <property type="protein sequence ID" value="LPERR04G04380.1"/>
    <property type="gene ID" value="LPERR04G04380"/>
</dbReference>